<dbReference type="InterPro" id="IPR050557">
    <property type="entry name" value="RTX_toxin/Mannuronan_C5-epim"/>
</dbReference>
<keyword evidence="6" id="KW-1185">Reference proteome</keyword>
<evidence type="ECO:0000256" key="3">
    <source>
        <dbReference type="SAM" id="MobiDB-lite"/>
    </source>
</evidence>
<dbReference type="InterPro" id="IPR006311">
    <property type="entry name" value="TAT_signal"/>
</dbReference>
<organism evidence="5 6">
    <name type="scientific">Streptomyces lavenduligriseus</name>
    <dbReference type="NCBI Taxonomy" id="67315"/>
    <lineage>
        <taxon>Bacteria</taxon>
        <taxon>Bacillati</taxon>
        <taxon>Actinomycetota</taxon>
        <taxon>Actinomycetes</taxon>
        <taxon>Kitasatosporales</taxon>
        <taxon>Streptomycetaceae</taxon>
        <taxon>Streptomyces</taxon>
    </lineage>
</organism>
<gene>
    <name evidence="5" type="ORF">M4438_05730</name>
</gene>
<name>A0ABT0NQF4_9ACTN</name>
<feature type="region of interest" description="Disordered" evidence="3">
    <location>
        <begin position="196"/>
        <end position="304"/>
    </location>
</feature>
<evidence type="ECO:0000313" key="5">
    <source>
        <dbReference type="EMBL" id="MCL3993022.1"/>
    </source>
</evidence>
<dbReference type="RefSeq" id="WP_249457607.1">
    <property type="nucleotide sequence ID" value="NZ_JAMCCK010000009.1"/>
</dbReference>
<dbReference type="InterPro" id="IPR018511">
    <property type="entry name" value="Hemolysin-typ_Ca-bd_CS"/>
</dbReference>
<feature type="signal peptide" evidence="4">
    <location>
        <begin position="1"/>
        <end position="37"/>
    </location>
</feature>
<dbReference type="PRINTS" id="PR00313">
    <property type="entry name" value="CABNDNGRPT"/>
</dbReference>
<dbReference type="EMBL" id="JAMCCK010000009">
    <property type="protein sequence ID" value="MCL3993022.1"/>
    <property type="molecule type" value="Genomic_DNA"/>
</dbReference>
<reference evidence="5 6" key="1">
    <citation type="submission" date="2022-05" db="EMBL/GenBank/DDBJ databases">
        <title>Genome Resource of Streptomyces lavenduligriseus GA1-1, a Strain with Broad-Spectrum Antifungal Activity against Phytopathogenic Fungi.</title>
        <authorList>
            <person name="Qi D."/>
        </authorList>
    </citation>
    <scope>NUCLEOTIDE SEQUENCE [LARGE SCALE GENOMIC DNA]</scope>
    <source>
        <strain evidence="5 6">GA1-1</strain>
    </source>
</reference>
<proteinExistence type="predicted"/>
<evidence type="ECO:0000256" key="1">
    <source>
        <dbReference type="ARBA" id="ARBA00004613"/>
    </source>
</evidence>
<keyword evidence="4" id="KW-0732">Signal</keyword>
<dbReference type="Proteomes" id="UP001202052">
    <property type="component" value="Unassembled WGS sequence"/>
</dbReference>
<accession>A0ABT0NQF4</accession>
<evidence type="ECO:0000313" key="6">
    <source>
        <dbReference type="Proteomes" id="UP001202052"/>
    </source>
</evidence>
<dbReference type="InterPro" id="IPR011049">
    <property type="entry name" value="Serralysin-like_metalloprot_C"/>
</dbReference>
<feature type="compositionally biased region" description="Basic and acidic residues" evidence="3">
    <location>
        <begin position="252"/>
        <end position="284"/>
    </location>
</feature>
<keyword evidence="2" id="KW-0964">Secreted</keyword>
<dbReference type="SUPFAM" id="SSF51120">
    <property type="entry name" value="beta-Roll"/>
    <property type="match status" value="2"/>
</dbReference>
<sequence length="304" mass="30692">MLARPARRRMLRAVPATALVLGTALAVPLTLAGPAGAATAPATAEVNGYDWQLTYKAAPGQANKATVTASLTADRTGITYLVDDVVPVAAGHGCDHPVAADRTKVSCTVTLVDSQDPYAALVMDLGDRGDTVAYKNATDQIYSYAQISLGAGNDKATDSGRLDGAYVSGDAGNDTLTVGKEGLAWGGDGNDTINAAGGGNIAQGGKGDDTLHGGAGSQSLSGDDGKDTITGGTGADELYGGKGDDVLYGNSGDDRLYGNSGDDRLYGNSGDDRLYGNSGDDRLHGGPGRDTLSGGPGRNVVHQD</sequence>
<protein>
    <submittedName>
        <fullName evidence="5">Calcium-binding protein</fullName>
    </submittedName>
</protein>
<dbReference type="PROSITE" id="PS51318">
    <property type="entry name" value="TAT"/>
    <property type="match status" value="1"/>
</dbReference>
<dbReference type="PANTHER" id="PTHR38340">
    <property type="entry name" value="S-LAYER PROTEIN"/>
    <property type="match status" value="1"/>
</dbReference>
<evidence type="ECO:0000256" key="4">
    <source>
        <dbReference type="SAM" id="SignalP"/>
    </source>
</evidence>
<dbReference type="Gene3D" id="2.150.10.10">
    <property type="entry name" value="Serralysin-like metalloprotease, C-terminal"/>
    <property type="match status" value="2"/>
</dbReference>
<comment type="subcellular location">
    <subcellularLocation>
        <location evidence="1">Secreted</location>
    </subcellularLocation>
</comment>
<comment type="caution">
    <text evidence="5">The sequence shown here is derived from an EMBL/GenBank/DDBJ whole genome shotgun (WGS) entry which is preliminary data.</text>
</comment>
<dbReference type="Pfam" id="PF00353">
    <property type="entry name" value="HemolysinCabind"/>
    <property type="match status" value="3"/>
</dbReference>
<feature type="compositionally biased region" description="Gly residues" evidence="3">
    <location>
        <begin position="196"/>
        <end position="205"/>
    </location>
</feature>
<dbReference type="PANTHER" id="PTHR38340:SF1">
    <property type="entry name" value="S-LAYER PROTEIN"/>
    <property type="match status" value="1"/>
</dbReference>
<feature type="chain" id="PRO_5045602054" evidence="4">
    <location>
        <begin position="38"/>
        <end position="304"/>
    </location>
</feature>
<evidence type="ECO:0000256" key="2">
    <source>
        <dbReference type="ARBA" id="ARBA00022525"/>
    </source>
</evidence>
<dbReference type="PROSITE" id="PS00330">
    <property type="entry name" value="HEMOLYSIN_CALCIUM"/>
    <property type="match status" value="1"/>
</dbReference>
<dbReference type="InterPro" id="IPR001343">
    <property type="entry name" value="Hemolysn_Ca-bd"/>
</dbReference>